<feature type="transmembrane region" description="Helical" evidence="8">
    <location>
        <begin position="151"/>
        <end position="177"/>
    </location>
</feature>
<evidence type="ECO:0000256" key="8">
    <source>
        <dbReference type="SAM" id="Phobius"/>
    </source>
</evidence>
<sequence>MRLSVLNGSNLQFIMSPRVILLLFAVPLSLGFGLMNGSLPLSPAEVWQALLGQGENTASDVVWQLRMPRVLAAFACGGLLALSGVLLQVLLRNPLADPYILGISGGAAVGALGAMLFGAGMSVTRISSFSGALLVMSVVFGLGFRQGERNIYRLLLTGVVLSAGCGALISLLLTLTQGEQVKGMLYWLMGDLSHPEGLVMAWFVLLLAGLCASLFSGGLDVLAGGVNKAAALGVAVDRWQAGLFFAAAALTMMALQLGGNIGFIGLMIPHAIRLLGFHAHRWLIPLSVSVGGSFLVLADTLARILWSPLQLPVGIFTALLGVPVLLWLLGRRK</sequence>
<dbReference type="EMBL" id="CAJNBL010000044">
    <property type="protein sequence ID" value="CAE6741049.1"/>
    <property type="molecule type" value="Genomic_DNA"/>
</dbReference>
<comment type="subcellular location">
    <subcellularLocation>
        <location evidence="1">Cell membrane</location>
        <topology evidence="1">Multi-pass membrane protein</topology>
    </subcellularLocation>
</comment>
<dbReference type="Pfam" id="PF01032">
    <property type="entry name" value="FecCD"/>
    <property type="match status" value="1"/>
</dbReference>
<organism evidence="10">
    <name type="scientific">Candidatus Nitrotoga fabula</name>
    <dbReference type="NCBI Taxonomy" id="2182327"/>
    <lineage>
        <taxon>Bacteria</taxon>
        <taxon>Pseudomonadati</taxon>
        <taxon>Pseudomonadota</taxon>
        <taxon>Betaproteobacteria</taxon>
        <taxon>Nitrosomonadales</taxon>
        <taxon>Gallionellaceae</taxon>
        <taxon>Candidatus Nitrotoga</taxon>
    </lineage>
</organism>
<accession>A0A2X0SBY3</accession>
<evidence type="ECO:0000313" key="9">
    <source>
        <dbReference type="EMBL" id="CAE6741049.1"/>
    </source>
</evidence>
<evidence type="ECO:0000313" key="10">
    <source>
        <dbReference type="EMBL" id="SPS04931.1"/>
    </source>
</evidence>
<feature type="transmembrane region" description="Helical" evidence="8">
    <location>
        <begin position="197"/>
        <end position="217"/>
    </location>
</feature>
<evidence type="ECO:0000256" key="3">
    <source>
        <dbReference type="ARBA" id="ARBA00022448"/>
    </source>
</evidence>
<feature type="transmembrane region" description="Helical" evidence="8">
    <location>
        <begin position="282"/>
        <end position="305"/>
    </location>
</feature>
<dbReference type="Gene3D" id="1.10.3470.10">
    <property type="entry name" value="ABC transporter involved in vitamin B12 uptake, BtuC"/>
    <property type="match status" value="1"/>
</dbReference>
<feature type="transmembrane region" description="Helical" evidence="8">
    <location>
        <begin position="126"/>
        <end position="144"/>
    </location>
</feature>
<evidence type="ECO:0000256" key="7">
    <source>
        <dbReference type="ARBA" id="ARBA00023136"/>
    </source>
</evidence>
<keyword evidence="6 8" id="KW-1133">Transmembrane helix</keyword>
<evidence type="ECO:0000256" key="5">
    <source>
        <dbReference type="ARBA" id="ARBA00022692"/>
    </source>
</evidence>
<proteinExistence type="inferred from homology"/>
<feature type="transmembrane region" description="Helical" evidence="8">
    <location>
        <begin position="72"/>
        <end position="91"/>
    </location>
</feature>
<evidence type="ECO:0000256" key="1">
    <source>
        <dbReference type="ARBA" id="ARBA00004651"/>
    </source>
</evidence>
<comment type="similarity">
    <text evidence="2">Belongs to the binding-protein-dependent transport system permease family. FecCD subfamily.</text>
</comment>
<dbReference type="InterPro" id="IPR037294">
    <property type="entry name" value="ABC_BtuC-like"/>
</dbReference>
<dbReference type="CDD" id="cd06550">
    <property type="entry name" value="TM_ABC_iron-siderophores_like"/>
    <property type="match status" value="1"/>
</dbReference>
<dbReference type="Proteomes" id="UP000675882">
    <property type="component" value="Unassembled WGS sequence"/>
</dbReference>
<dbReference type="PANTHER" id="PTHR30472">
    <property type="entry name" value="FERRIC ENTEROBACTIN TRANSPORT SYSTEM PERMEASE PROTEIN"/>
    <property type="match status" value="1"/>
</dbReference>
<keyword evidence="5 8" id="KW-0812">Transmembrane</keyword>
<dbReference type="InterPro" id="IPR000522">
    <property type="entry name" value="ABC_transptr_permease_BtuC"/>
</dbReference>
<evidence type="ECO:0000256" key="4">
    <source>
        <dbReference type="ARBA" id="ARBA00022475"/>
    </source>
</evidence>
<keyword evidence="11" id="KW-1185">Reference proteome</keyword>
<keyword evidence="3" id="KW-0813">Transport</keyword>
<dbReference type="EMBL" id="LS423452">
    <property type="protein sequence ID" value="SPS04931.1"/>
    <property type="molecule type" value="Genomic_DNA"/>
</dbReference>
<dbReference type="SUPFAM" id="SSF81345">
    <property type="entry name" value="ABC transporter involved in vitamin B12 uptake, BtuC"/>
    <property type="match status" value="1"/>
</dbReference>
<gene>
    <name evidence="10" type="ORF">NITFAB_0520</name>
    <name evidence="9" type="ORF">NTGZN8_90100</name>
</gene>
<keyword evidence="7 8" id="KW-0472">Membrane</keyword>
<dbReference type="GO" id="GO:0005886">
    <property type="term" value="C:plasma membrane"/>
    <property type="evidence" value="ECO:0007669"/>
    <property type="project" value="UniProtKB-SubCell"/>
</dbReference>
<feature type="transmembrane region" description="Helical" evidence="8">
    <location>
        <begin position="311"/>
        <end position="330"/>
    </location>
</feature>
<reference evidence="10" key="1">
    <citation type="submission" date="2018-05" db="EMBL/GenBank/DDBJ databases">
        <authorList>
            <person name="Lanie J.A."/>
            <person name="Ng W.-L."/>
            <person name="Kazmierczak K.M."/>
            <person name="Andrzejewski T.M."/>
            <person name="Davidsen T.M."/>
            <person name="Wayne K.J."/>
            <person name="Tettelin H."/>
            <person name="Glass J.I."/>
            <person name="Rusch D."/>
            <person name="Podicherti R."/>
            <person name="Tsui H.-C.T."/>
            <person name="Winkler M.E."/>
        </authorList>
    </citation>
    <scope>NUCLEOTIDE SEQUENCE</scope>
    <source>
        <strain evidence="10">KNB</strain>
    </source>
</reference>
<evidence type="ECO:0000256" key="6">
    <source>
        <dbReference type="ARBA" id="ARBA00022989"/>
    </source>
</evidence>
<protein>
    <submittedName>
        <fullName evidence="10">Transport system permease protein</fullName>
    </submittedName>
</protein>
<dbReference type="PANTHER" id="PTHR30472:SF25">
    <property type="entry name" value="ABC TRANSPORTER PERMEASE PROTEIN MJ0876-RELATED"/>
    <property type="match status" value="1"/>
</dbReference>
<name>A0A2X0SBY3_9PROT</name>
<evidence type="ECO:0000313" key="11">
    <source>
        <dbReference type="Proteomes" id="UP000675882"/>
    </source>
</evidence>
<feature type="transmembrane region" description="Helical" evidence="8">
    <location>
        <begin position="98"/>
        <end position="120"/>
    </location>
</feature>
<evidence type="ECO:0000256" key="2">
    <source>
        <dbReference type="ARBA" id="ARBA00007935"/>
    </source>
</evidence>
<keyword evidence="4" id="KW-1003">Cell membrane</keyword>
<dbReference type="AlphaFoldDB" id="A0A2X0SBY3"/>
<reference evidence="9" key="2">
    <citation type="submission" date="2021-02" db="EMBL/GenBank/DDBJ databases">
        <authorList>
            <person name="Han P."/>
        </authorList>
    </citation>
    <scope>NUCLEOTIDE SEQUENCE</scope>
    <source>
        <strain evidence="9">Candidatus Nitrotoga sp. ZN8</strain>
    </source>
</reference>
<dbReference type="GO" id="GO:0022857">
    <property type="term" value="F:transmembrane transporter activity"/>
    <property type="evidence" value="ECO:0007669"/>
    <property type="project" value="InterPro"/>
</dbReference>